<keyword evidence="4" id="KW-1133">Transmembrane helix</keyword>
<dbReference type="Gene3D" id="1.20.144.10">
    <property type="entry name" value="Phosphatidic acid phosphatase type 2/haloperoxidase"/>
    <property type="match status" value="1"/>
</dbReference>
<dbReference type="PANTHER" id="PTHR14969">
    <property type="entry name" value="SPHINGOSINE-1-PHOSPHATE PHOSPHOHYDROLASE"/>
    <property type="match status" value="1"/>
</dbReference>
<name>A0ABX5WTB5_9GAMM</name>
<evidence type="ECO:0000256" key="4">
    <source>
        <dbReference type="SAM" id="Phobius"/>
    </source>
</evidence>
<dbReference type="RefSeq" id="WP_144044723.1">
    <property type="nucleotide sequence ID" value="NZ_CP041614.1"/>
</dbReference>
<keyword evidence="7" id="KW-1185">Reference proteome</keyword>
<feature type="transmembrane region" description="Helical" evidence="4">
    <location>
        <begin position="135"/>
        <end position="155"/>
    </location>
</feature>
<feature type="transmembrane region" description="Helical" evidence="4">
    <location>
        <begin position="215"/>
        <end position="234"/>
    </location>
</feature>
<gene>
    <name evidence="6" type="ORF">FM037_02625</name>
</gene>
<keyword evidence="4" id="KW-0472">Membrane</keyword>
<keyword evidence="4" id="KW-0812">Transmembrane</keyword>
<reference evidence="6 7" key="1">
    <citation type="submission" date="2019-07" db="EMBL/GenBank/DDBJ databases">
        <title>Shewanella sp. YLB-06 whole genomic sequence.</title>
        <authorList>
            <person name="Yu L."/>
        </authorList>
    </citation>
    <scope>NUCLEOTIDE SEQUENCE [LARGE SCALE GENOMIC DNA]</scope>
    <source>
        <strain evidence="6 7">YLB-06</strain>
    </source>
</reference>
<feature type="transmembrane region" description="Helical" evidence="4">
    <location>
        <begin position="90"/>
        <end position="108"/>
    </location>
</feature>
<evidence type="ECO:0000256" key="2">
    <source>
        <dbReference type="ARBA" id="ARBA00032707"/>
    </source>
</evidence>
<feature type="transmembrane region" description="Helical" evidence="4">
    <location>
        <begin position="59"/>
        <end position="83"/>
    </location>
</feature>
<dbReference type="EMBL" id="CP041614">
    <property type="protein sequence ID" value="QDO82332.1"/>
    <property type="molecule type" value="Genomic_DNA"/>
</dbReference>
<dbReference type="CDD" id="cd01610">
    <property type="entry name" value="PAP2_like"/>
    <property type="match status" value="1"/>
</dbReference>
<feature type="transmembrane region" description="Helical" evidence="4">
    <location>
        <begin position="240"/>
        <end position="260"/>
    </location>
</feature>
<dbReference type="EC" id="3.6.1.27" evidence="1"/>
<dbReference type="Pfam" id="PF01569">
    <property type="entry name" value="PAP2"/>
    <property type="match status" value="1"/>
</dbReference>
<evidence type="ECO:0000256" key="3">
    <source>
        <dbReference type="ARBA" id="ARBA00047594"/>
    </source>
</evidence>
<evidence type="ECO:0000259" key="5">
    <source>
        <dbReference type="SMART" id="SM00014"/>
    </source>
</evidence>
<evidence type="ECO:0000256" key="1">
    <source>
        <dbReference type="ARBA" id="ARBA00012374"/>
    </source>
</evidence>
<sequence length="274" mass="30407">MLPTLELSRIVAVKQPLDSGINSSFLSVLLLLFVFHILTLNTQTNLETFNWFNELGASLPSWLLLSVTDLGDGITAGALILICLTYKPQWLYRVLVTTLLCALCVHFFKQYFDAPRPAAVLEVINIIGKARYEHAFPSGHTTTAFALAGIIWLLADKLWCKLSVLILAVAVGISRIAVGAHWPEDIAFGAILGWLLAYLACSAVPLSALKLKHQYWIIFALSMIVLVSELKNLGEDPFSVLLFNRYLIITALISLTVYMCSKFQRDDKPNPKNA</sequence>
<dbReference type="InterPro" id="IPR036938">
    <property type="entry name" value="PAP2/HPO_sf"/>
</dbReference>
<dbReference type="Proteomes" id="UP000315947">
    <property type="component" value="Chromosome"/>
</dbReference>
<protein>
    <recommendedName>
        <fullName evidence="1">undecaprenyl-diphosphate phosphatase</fullName>
        <ecNumber evidence="1">3.6.1.27</ecNumber>
    </recommendedName>
    <alternativeName>
        <fullName evidence="2">Undecaprenyl pyrophosphate phosphatase</fullName>
    </alternativeName>
</protein>
<evidence type="ECO:0000313" key="6">
    <source>
        <dbReference type="EMBL" id="QDO82332.1"/>
    </source>
</evidence>
<dbReference type="SMART" id="SM00014">
    <property type="entry name" value="acidPPc"/>
    <property type="match status" value="1"/>
</dbReference>
<organism evidence="6 7">
    <name type="scientific">Shewanella psychropiezotolerans</name>
    <dbReference type="NCBI Taxonomy" id="2593655"/>
    <lineage>
        <taxon>Bacteria</taxon>
        <taxon>Pseudomonadati</taxon>
        <taxon>Pseudomonadota</taxon>
        <taxon>Gammaproteobacteria</taxon>
        <taxon>Alteromonadales</taxon>
        <taxon>Shewanellaceae</taxon>
        <taxon>Shewanella</taxon>
    </lineage>
</organism>
<dbReference type="InterPro" id="IPR000326">
    <property type="entry name" value="PAP2/HPO"/>
</dbReference>
<comment type="catalytic activity">
    <reaction evidence="3">
        <text>di-trans,octa-cis-undecaprenyl diphosphate + H2O = di-trans,octa-cis-undecaprenyl phosphate + phosphate + H(+)</text>
        <dbReference type="Rhea" id="RHEA:28094"/>
        <dbReference type="ChEBI" id="CHEBI:15377"/>
        <dbReference type="ChEBI" id="CHEBI:15378"/>
        <dbReference type="ChEBI" id="CHEBI:43474"/>
        <dbReference type="ChEBI" id="CHEBI:58405"/>
        <dbReference type="ChEBI" id="CHEBI:60392"/>
        <dbReference type="EC" id="3.6.1.27"/>
    </reaction>
</comment>
<evidence type="ECO:0000313" key="7">
    <source>
        <dbReference type="Proteomes" id="UP000315947"/>
    </source>
</evidence>
<feature type="transmembrane region" description="Helical" evidence="4">
    <location>
        <begin position="21"/>
        <end position="39"/>
    </location>
</feature>
<accession>A0ABX5WTB5</accession>
<feature type="domain" description="Phosphatidic acid phosphatase type 2/haloperoxidase" evidence="5">
    <location>
        <begin position="91"/>
        <end position="201"/>
    </location>
</feature>
<proteinExistence type="predicted"/>
<dbReference type="SUPFAM" id="SSF48317">
    <property type="entry name" value="Acid phosphatase/Vanadium-dependent haloperoxidase"/>
    <property type="match status" value="1"/>
</dbReference>
<feature type="transmembrane region" description="Helical" evidence="4">
    <location>
        <begin position="186"/>
        <end position="208"/>
    </location>
</feature>
<feature type="transmembrane region" description="Helical" evidence="4">
    <location>
        <begin position="162"/>
        <end position="180"/>
    </location>
</feature>
<dbReference type="PANTHER" id="PTHR14969:SF13">
    <property type="entry name" value="AT30094P"/>
    <property type="match status" value="1"/>
</dbReference>